<proteinExistence type="predicted"/>
<organism evidence="1">
    <name type="scientific">virus sp. ctML55</name>
    <dbReference type="NCBI Taxonomy" id="2827627"/>
    <lineage>
        <taxon>Viruses</taxon>
    </lineage>
</organism>
<accession>A0A8S5RIV6</accession>
<reference evidence="1" key="1">
    <citation type="journal article" date="2021" name="Proc. Natl. Acad. Sci. U.S.A.">
        <title>A Catalog of Tens of Thousands of Viruses from Human Metagenomes Reveals Hidden Associations with Chronic Diseases.</title>
        <authorList>
            <person name="Tisza M.J."/>
            <person name="Buck C.B."/>
        </authorList>
    </citation>
    <scope>NUCLEOTIDE SEQUENCE</scope>
    <source>
        <strain evidence="1">CtML55</strain>
    </source>
</reference>
<evidence type="ECO:0000313" key="1">
    <source>
        <dbReference type="EMBL" id="DAE31034.1"/>
    </source>
</evidence>
<sequence length="74" mass="8497">MNVEFTTTELITDEEILSAFGESIRFDEGKFKIDSFIDCLEDRADVMGLCITEKSKKELLQHLKELVIKLVSEL</sequence>
<dbReference type="EMBL" id="BK059105">
    <property type="protein sequence ID" value="DAE31034.1"/>
    <property type="molecule type" value="Genomic_DNA"/>
</dbReference>
<name>A0A8S5RIV6_9VIRU</name>
<protein>
    <submittedName>
        <fullName evidence="1">Uncharacterized protein</fullName>
    </submittedName>
</protein>